<dbReference type="PANTHER" id="PTHR43591">
    <property type="entry name" value="METHYLTRANSFERASE"/>
    <property type="match status" value="1"/>
</dbReference>
<dbReference type="Proteomes" id="UP001279642">
    <property type="component" value="Unassembled WGS sequence"/>
</dbReference>
<dbReference type="GO" id="GO:0008168">
    <property type="term" value="F:methyltransferase activity"/>
    <property type="evidence" value="ECO:0007669"/>
    <property type="project" value="UniProtKB-KW"/>
</dbReference>
<gene>
    <name evidence="2" type="ORF">SMD27_11490</name>
</gene>
<dbReference type="InterPro" id="IPR029063">
    <property type="entry name" value="SAM-dependent_MTases_sf"/>
</dbReference>
<keyword evidence="2" id="KW-0489">Methyltransferase</keyword>
<dbReference type="Pfam" id="PF08241">
    <property type="entry name" value="Methyltransf_11"/>
    <property type="match status" value="1"/>
</dbReference>
<feature type="domain" description="Methyltransferase type 11" evidence="1">
    <location>
        <begin position="46"/>
        <end position="142"/>
    </location>
</feature>
<protein>
    <submittedName>
        <fullName evidence="2">Methyltransferase domain-containing protein</fullName>
    </submittedName>
</protein>
<dbReference type="GO" id="GO:0032259">
    <property type="term" value="P:methylation"/>
    <property type="evidence" value="ECO:0007669"/>
    <property type="project" value="UniProtKB-KW"/>
</dbReference>
<organism evidence="2 3">
    <name type="scientific">Dongia soli</name>
    <dbReference type="NCBI Taxonomy" id="600628"/>
    <lineage>
        <taxon>Bacteria</taxon>
        <taxon>Pseudomonadati</taxon>
        <taxon>Pseudomonadota</taxon>
        <taxon>Alphaproteobacteria</taxon>
        <taxon>Rhodospirillales</taxon>
        <taxon>Dongiaceae</taxon>
        <taxon>Dongia</taxon>
    </lineage>
</organism>
<evidence type="ECO:0000313" key="2">
    <source>
        <dbReference type="EMBL" id="MDY0883469.1"/>
    </source>
</evidence>
<dbReference type="RefSeq" id="WP_320508504.1">
    <property type="nucleotide sequence ID" value="NZ_JAXCLW010000002.1"/>
</dbReference>
<accession>A0ABU5EB30</accession>
<sequence length="271" mass="30044">MMSNAAAGFIGKIPQHYEQDLGPVIFTDFAEEMAQRVARSNPKRVLETAAGTGIVSRRLRDVLTAEAALTSTDFNPPMLEVARGKFSTAERISFQQADATALPFADGGFDTVVCQFGLMFFPDKPQSYREAFRVLTPQGHYFLSTWDSHRYNPFGAIAHNAMLHFFPQDPPQFYLVPFSCYQIDPIKTDLLEAGFSDIEIAVVTRYKEIADLPAFARGMVYGNPLIDQIQARGSIAPDRIVEAVTQALSDAFGNNPARMPLQAMFYSAVKP</sequence>
<evidence type="ECO:0000313" key="3">
    <source>
        <dbReference type="Proteomes" id="UP001279642"/>
    </source>
</evidence>
<name>A0ABU5EB30_9PROT</name>
<dbReference type="SUPFAM" id="SSF53335">
    <property type="entry name" value="S-adenosyl-L-methionine-dependent methyltransferases"/>
    <property type="match status" value="1"/>
</dbReference>
<dbReference type="CDD" id="cd02440">
    <property type="entry name" value="AdoMet_MTases"/>
    <property type="match status" value="1"/>
</dbReference>
<comment type="caution">
    <text evidence="2">The sequence shown here is derived from an EMBL/GenBank/DDBJ whole genome shotgun (WGS) entry which is preliminary data.</text>
</comment>
<reference evidence="2 3" key="1">
    <citation type="journal article" date="2016" name="Antonie Van Leeuwenhoek">
        <title>Dongia soli sp. nov., isolated from soil from Dokdo, Korea.</title>
        <authorList>
            <person name="Kim D.U."/>
            <person name="Lee H."/>
            <person name="Kim H."/>
            <person name="Kim S.G."/>
            <person name="Ka J.O."/>
        </authorList>
    </citation>
    <scope>NUCLEOTIDE SEQUENCE [LARGE SCALE GENOMIC DNA]</scope>
    <source>
        <strain evidence="2 3">D78</strain>
    </source>
</reference>
<keyword evidence="2" id="KW-0808">Transferase</keyword>
<dbReference type="InterPro" id="IPR013216">
    <property type="entry name" value="Methyltransf_11"/>
</dbReference>
<keyword evidence="3" id="KW-1185">Reference proteome</keyword>
<dbReference type="EMBL" id="JAXCLW010000002">
    <property type="protein sequence ID" value="MDY0883469.1"/>
    <property type="molecule type" value="Genomic_DNA"/>
</dbReference>
<evidence type="ECO:0000259" key="1">
    <source>
        <dbReference type="Pfam" id="PF08241"/>
    </source>
</evidence>
<proteinExistence type="predicted"/>
<dbReference type="Gene3D" id="3.40.50.150">
    <property type="entry name" value="Vaccinia Virus protein VP39"/>
    <property type="match status" value="1"/>
</dbReference>